<sequence length="333" mass="34874">MTDTNGERRGKLSPAVAAVRAAVSDFFDHHPVSDGSLVLVALSGGADSLALAAATRFVATKRGLRAGAIIVDHGIQPGSAELAASVSETAISLGLDPVEAIRVVVGAEGGPEAAARDARYAALRSAAERFGAVLVVTGHTRNDQAETVLLGLARGSGPGSLRGMAERDGLIGRPLLDVTRESTHAAALAEGVAPWDDPHNLDERYSRVRVRHTVLPAMEAELGPGIIDALARTASLVRDDDDALDLLAEGMARQVLAGDPLSFAVVDVEGRPRALRTRIIRIAAHRAWGTTITHVQTRAIDALLTDWHGQGKVDVTGGSVVRHDGRIRFDPAS</sequence>
<dbReference type="Gene3D" id="3.40.50.620">
    <property type="entry name" value="HUPs"/>
    <property type="match status" value="1"/>
</dbReference>
<dbReference type="Gene3D" id="1.20.59.20">
    <property type="match status" value="1"/>
</dbReference>
<reference evidence="10" key="1">
    <citation type="submission" date="2020-05" db="EMBL/GenBank/DDBJ databases">
        <authorList>
            <person name="Chiriac C."/>
            <person name="Salcher M."/>
            <person name="Ghai R."/>
            <person name="Kavagutti S V."/>
        </authorList>
    </citation>
    <scope>NUCLEOTIDE SEQUENCE</scope>
</reference>
<keyword evidence="6" id="KW-0067">ATP-binding</keyword>
<dbReference type="PANTHER" id="PTHR43033">
    <property type="entry name" value="TRNA(ILE)-LYSIDINE SYNTHASE-RELATED"/>
    <property type="match status" value="1"/>
</dbReference>
<dbReference type="InterPro" id="IPR012795">
    <property type="entry name" value="tRNA_Ile_lys_synt_N"/>
</dbReference>
<evidence type="ECO:0000256" key="7">
    <source>
        <dbReference type="ARBA" id="ARBA00048539"/>
    </source>
</evidence>
<dbReference type="EMBL" id="CAEZTZ010000115">
    <property type="protein sequence ID" value="CAB4588795.1"/>
    <property type="molecule type" value="Genomic_DNA"/>
</dbReference>
<dbReference type="InterPro" id="IPR014729">
    <property type="entry name" value="Rossmann-like_a/b/a_fold"/>
</dbReference>
<keyword evidence="4" id="KW-0819">tRNA processing</keyword>
<organism evidence="10">
    <name type="scientific">freshwater metagenome</name>
    <dbReference type="NCBI Taxonomy" id="449393"/>
    <lineage>
        <taxon>unclassified sequences</taxon>
        <taxon>metagenomes</taxon>
        <taxon>ecological metagenomes</taxon>
    </lineage>
</organism>
<dbReference type="Pfam" id="PF01171">
    <property type="entry name" value="ATP_bind_3"/>
    <property type="match status" value="1"/>
</dbReference>
<dbReference type="GO" id="GO:0005737">
    <property type="term" value="C:cytoplasm"/>
    <property type="evidence" value="ECO:0007669"/>
    <property type="project" value="InterPro"/>
</dbReference>
<feature type="domain" description="tRNA(Ile)-lysidine/2-thiocytidine synthase N-terminal" evidence="8">
    <location>
        <begin position="38"/>
        <end position="212"/>
    </location>
</feature>
<feature type="domain" description="tRNA(Ile)-lysidine synthase substrate-binding" evidence="9">
    <location>
        <begin position="272"/>
        <end position="327"/>
    </location>
</feature>
<dbReference type="SUPFAM" id="SSF82829">
    <property type="entry name" value="MesJ substrate recognition domain-like"/>
    <property type="match status" value="1"/>
</dbReference>
<protein>
    <recommendedName>
        <fullName evidence="1">tRNA(Ile)-lysidine synthetase</fullName>
        <ecNumber evidence="1">6.3.4.19</ecNumber>
    </recommendedName>
</protein>
<keyword evidence="3" id="KW-0436">Ligase</keyword>
<dbReference type="AlphaFoldDB" id="A0A6J6FP35"/>
<evidence type="ECO:0000259" key="8">
    <source>
        <dbReference type="Pfam" id="PF01171"/>
    </source>
</evidence>
<evidence type="ECO:0000313" key="10">
    <source>
        <dbReference type="EMBL" id="CAB4588795.1"/>
    </source>
</evidence>
<dbReference type="Pfam" id="PF09179">
    <property type="entry name" value="TilS"/>
    <property type="match status" value="1"/>
</dbReference>
<keyword evidence="2" id="KW-0963">Cytoplasm</keyword>
<dbReference type="PANTHER" id="PTHR43033:SF1">
    <property type="entry name" value="TRNA(ILE)-LYSIDINE SYNTHASE-RELATED"/>
    <property type="match status" value="1"/>
</dbReference>
<proteinExistence type="inferred from homology"/>
<name>A0A6J6FP35_9ZZZZ</name>
<evidence type="ECO:0000259" key="9">
    <source>
        <dbReference type="Pfam" id="PF09179"/>
    </source>
</evidence>
<dbReference type="InterPro" id="IPR011063">
    <property type="entry name" value="TilS/TtcA_N"/>
</dbReference>
<dbReference type="GO" id="GO:0032267">
    <property type="term" value="F:tRNA(Ile)-lysidine synthase activity"/>
    <property type="evidence" value="ECO:0007669"/>
    <property type="project" value="UniProtKB-EC"/>
</dbReference>
<dbReference type="GO" id="GO:0008033">
    <property type="term" value="P:tRNA processing"/>
    <property type="evidence" value="ECO:0007669"/>
    <property type="project" value="UniProtKB-KW"/>
</dbReference>
<dbReference type="SUPFAM" id="SSF52402">
    <property type="entry name" value="Adenine nucleotide alpha hydrolases-like"/>
    <property type="match status" value="1"/>
</dbReference>
<evidence type="ECO:0000256" key="3">
    <source>
        <dbReference type="ARBA" id="ARBA00022598"/>
    </source>
</evidence>
<accession>A0A6J6FP35</accession>
<gene>
    <name evidence="10" type="ORF">UFOPK1767_00823</name>
</gene>
<dbReference type="EC" id="6.3.4.19" evidence="1"/>
<evidence type="ECO:0000256" key="2">
    <source>
        <dbReference type="ARBA" id="ARBA00022490"/>
    </source>
</evidence>
<dbReference type="InterPro" id="IPR015262">
    <property type="entry name" value="tRNA_Ile_lys_synt_subst-bd"/>
</dbReference>
<dbReference type="InterPro" id="IPR012094">
    <property type="entry name" value="tRNA_Ile_lys_synt"/>
</dbReference>
<dbReference type="CDD" id="cd01992">
    <property type="entry name" value="TilS_N"/>
    <property type="match status" value="1"/>
</dbReference>
<comment type="catalytic activity">
    <reaction evidence="7">
        <text>cytidine(34) in tRNA(Ile2) + L-lysine + ATP = lysidine(34) in tRNA(Ile2) + AMP + diphosphate + H(+)</text>
        <dbReference type="Rhea" id="RHEA:43744"/>
        <dbReference type="Rhea" id="RHEA-COMP:10625"/>
        <dbReference type="Rhea" id="RHEA-COMP:10670"/>
        <dbReference type="ChEBI" id="CHEBI:15378"/>
        <dbReference type="ChEBI" id="CHEBI:30616"/>
        <dbReference type="ChEBI" id="CHEBI:32551"/>
        <dbReference type="ChEBI" id="CHEBI:33019"/>
        <dbReference type="ChEBI" id="CHEBI:82748"/>
        <dbReference type="ChEBI" id="CHEBI:83665"/>
        <dbReference type="ChEBI" id="CHEBI:456215"/>
        <dbReference type="EC" id="6.3.4.19"/>
    </reaction>
</comment>
<evidence type="ECO:0000256" key="5">
    <source>
        <dbReference type="ARBA" id="ARBA00022741"/>
    </source>
</evidence>
<keyword evidence="5" id="KW-0547">Nucleotide-binding</keyword>
<evidence type="ECO:0000256" key="4">
    <source>
        <dbReference type="ARBA" id="ARBA00022694"/>
    </source>
</evidence>
<evidence type="ECO:0000256" key="6">
    <source>
        <dbReference type="ARBA" id="ARBA00022840"/>
    </source>
</evidence>
<dbReference type="GO" id="GO:0005524">
    <property type="term" value="F:ATP binding"/>
    <property type="evidence" value="ECO:0007669"/>
    <property type="project" value="UniProtKB-KW"/>
</dbReference>
<dbReference type="NCBIfam" id="TIGR02432">
    <property type="entry name" value="lysidine_TilS_N"/>
    <property type="match status" value="1"/>
</dbReference>
<dbReference type="HAMAP" id="MF_01161">
    <property type="entry name" value="tRNA_Ile_lys_synt"/>
    <property type="match status" value="1"/>
</dbReference>
<evidence type="ECO:0000256" key="1">
    <source>
        <dbReference type="ARBA" id="ARBA00013267"/>
    </source>
</evidence>